<evidence type="ECO:0000313" key="4">
    <source>
        <dbReference type="EMBL" id="GAA3660687.1"/>
    </source>
</evidence>
<accession>A0ABP7BH76</accession>
<feature type="transmembrane region" description="Helical" evidence="1">
    <location>
        <begin position="201"/>
        <end position="217"/>
    </location>
</feature>
<comment type="caution">
    <text evidence="4">The sequence shown here is derived from an EMBL/GenBank/DDBJ whole genome shotgun (WGS) entry which is preliminary data.</text>
</comment>
<organism evidence="4 5">
    <name type="scientific">Microbacterium marinilacus</name>
    <dbReference type="NCBI Taxonomy" id="415209"/>
    <lineage>
        <taxon>Bacteria</taxon>
        <taxon>Bacillati</taxon>
        <taxon>Actinomycetota</taxon>
        <taxon>Actinomycetes</taxon>
        <taxon>Micrococcales</taxon>
        <taxon>Microbacteriaceae</taxon>
        <taxon>Microbacterium</taxon>
    </lineage>
</organism>
<feature type="transmembrane region" description="Helical" evidence="1">
    <location>
        <begin position="351"/>
        <end position="373"/>
    </location>
</feature>
<evidence type="ECO:0000259" key="2">
    <source>
        <dbReference type="Pfam" id="PF01757"/>
    </source>
</evidence>
<keyword evidence="1" id="KW-0812">Transmembrane</keyword>
<keyword evidence="5" id="KW-1185">Reference proteome</keyword>
<feature type="transmembrane region" description="Helical" evidence="1">
    <location>
        <begin position="145"/>
        <end position="161"/>
    </location>
</feature>
<dbReference type="EMBL" id="BAAAYV010000010">
    <property type="protein sequence ID" value="GAA3660687.1"/>
    <property type="molecule type" value="Genomic_DNA"/>
</dbReference>
<evidence type="ECO:0000313" key="5">
    <source>
        <dbReference type="Proteomes" id="UP001410795"/>
    </source>
</evidence>
<dbReference type="Pfam" id="PF01757">
    <property type="entry name" value="Acyl_transf_3"/>
    <property type="match status" value="1"/>
</dbReference>
<dbReference type="InterPro" id="IPR050879">
    <property type="entry name" value="Acyltransferase_3"/>
</dbReference>
<feature type="transmembrane region" description="Helical" evidence="1">
    <location>
        <begin position="224"/>
        <end position="240"/>
    </location>
</feature>
<evidence type="ECO:0000259" key="3">
    <source>
        <dbReference type="Pfam" id="PF19040"/>
    </source>
</evidence>
<name>A0ABP7BH76_9MICO</name>
<dbReference type="GO" id="GO:0016746">
    <property type="term" value="F:acyltransferase activity"/>
    <property type="evidence" value="ECO:0007669"/>
    <property type="project" value="UniProtKB-KW"/>
</dbReference>
<keyword evidence="1" id="KW-1133">Transmembrane helix</keyword>
<evidence type="ECO:0000256" key="1">
    <source>
        <dbReference type="SAM" id="Phobius"/>
    </source>
</evidence>
<protein>
    <submittedName>
        <fullName evidence="4">Acyltransferase family protein</fullName>
    </submittedName>
</protein>
<reference evidence="5" key="1">
    <citation type="journal article" date="2019" name="Int. J. Syst. Evol. Microbiol.">
        <title>The Global Catalogue of Microorganisms (GCM) 10K type strain sequencing project: providing services to taxonomists for standard genome sequencing and annotation.</title>
        <authorList>
            <consortium name="The Broad Institute Genomics Platform"/>
            <consortium name="The Broad Institute Genome Sequencing Center for Infectious Disease"/>
            <person name="Wu L."/>
            <person name="Ma J."/>
        </authorList>
    </citation>
    <scope>NUCLEOTIDE SEQUENCE [LARGE SCALE GENOMIC DNA]</scope>
    <source>
        <strain evidence="5">JCM 16546</strain>
    </source>
</reference>
<feature type="domain" description="SGNH" evidence="3">
    <location>
        <begin position="438"/>
        <end position="650"/>
    </location>
</feature>
<dbReference type="RefSeq" id="WP_221857454.1">
    <property type="nucleotide sequence ID" value="NZ_BAAAYV010000010.1"/>
</dbReference>
<dbReference type="InterPro" id="IPR002656">
    <property type="entry name" value="Acyl_transf_3_dom"/>
</dbReference>
<feature type="transmembrane region" description="Helical" evidence="1">
    <location>
        <begin position="30"/>
        <end position="51"/>
    </location>
</feature>
<feature type="transmembrane region" description="Helical" evidence="1">
    <location>
        <begin position="312"/>
        <end position="330"/>
    </location>
</feature>
<keyword evidence="1" id="KW-0472">Membrane</keyword>
<sequence>MNKRSDIQGLRALAVLLVVAYHIWPTAIPGGYIGVDVFFVISGFLITAHLLREAERTGTVSVLHFWARRIRRLLPAAFAVLAATVVMVILWVPRSVWEQTFTEIIASAFYVQNWVLATNSVDYLAADANVPSIVQHFWSLSVEEQFYIVWPLIIVGVLFFTKARKWIGVALASVFVLSLVYSIVATAVSPAMAYFVTPTRAWEFAAGGLLAFLPMVLSARARMLVAWAGVAAIAGAAFAYTDATPFPGYTALLPVLGTAAVIWADAPRGLGSPTSLARLAPIQWVGDVSYSLYLWHWPIVVVYPLLRGAEAGIKGGALILAVSVALAWLTKVAVEDPFRRGSFFAARWRRTFAFAATGMVGVLALSGMNLVVLRQQQEAVYAAAARDAACQGAAAMDPANDCDDPFAVPDGYDTAVGKGDRGLLGADCLGVSPQTEVIDCRRGAESGDIRVAVVGNSHAVALATGLHRYGEEQGWEVQGYFRQKCTGQATERVNGVPSSSCVEWTKNAYDSMLSDPDLDAVIFQSYVFGAGEDSDEISVEQSRESWQTFLDAGIAVIVVNDVPGTRPTQTPTCIEEHRDEYDPCAIPRDRLTLSNAMWEAAKVYPGVTAVDLTDYFCDAEKCHSMIGGVMVYFDDHHLTGLFSASLAPYVAGPVLVAVLDQESEKL</sequence>
<feature type="transmembrane region" description="Helical" evidence="1">
    <location>
        <begin position="72"/>
        <end position="92"/>
    </location>
</feature>
<gene>
    <name evidence="4" type="ORF">GCM10022202_22150</name>
</gene>
<feature type="transmembrane region" description="Helical" evidence="1">
    <location>
        <begin position="7"/>
        <end position="24"/>
    </location>
</feature>
<dbReference type="Pfam" id="PF19040">
    <property type="entry name" value="SGNH"/>
    <property type="match status" value="1"/>
</dbReference>
<dbReference type="PANTHER" id="PTHR23028">
    <property type="entry name" value="ACETYLTRANSFERASE"/>
    <property type="match status" value="1"/>
</dbReference>
<dbReference type="PANTHER" id="PTHR23028:SF53">
    <property type="entry name" value="ACYL_TRANSF_3 DOMAIN-CONTAINING PROTEIN"/>
    <property type="match status" value="1"/>
</dbReference>
<keyword evidence="4" id="KW-0012">Acyltransferase</keyword>
<feature type="domain" description="Acyltransferase 3" evidence="2">
    <location>
        <begin position="6"/>
        <end position="329"/>
    </location>
</feature>
<feature type="transmembrane region" description="Helical" evidence="1">
    <location>
        <begin position="168"/>
        <end position="195"/>
    </location>
</feature>
<keyword evidence="4" id="KW-0808">Transferase</keyword>
<dbReference type="InterPro" id="IPR043968">
    <property type="entry name" value="SGNH"/>
</dbReference>
<proteinExistence type="predicted"/>
<dbReference type="Proteomes" id="UP001410795">
    <property type="component" value="Unassembled WGS sequence"/>
</dbReference>